<feature type="active site" evidence="13">
    <location>
        <position position="12"/>
    </location>
</feature>
<dbReference type="PATRIC" id="fig|1142394.8.peg.3137"/>
<dbReference type="Gene3D" id="3.30.420.10">
    <property type="entry name" value="Ribonuclease H-like superfamily/Ribonuclease H"/>
    <property type="match status" value="1"/>
</dbReference>
<dbReference type="GO" id="GO:0008821">
    <property type="term" value="F:crossover junction DNA endonuclease activity"/>
    <property type="evidence" value="ECO:0007669"/>
    <property type="project" value="UniProtKB-UniRule"/>
</dbReference>
<evidence type="ECO:0000256" key="12">
    <source>
        <dbReference type="ARBA" id="ARBA00029354"/>
    </source>
</evidence>
<dbReference type="GO" id="GO:0006281">
    <property type="term" value="P:DNA repair"/>
    <property type="evidence" value="ECO:0007669"/>
    <property type="project" value="UniProtKB-UniRule"/>
</dbReference>
<dbReference type="GO" id="GO:0000287">
    <property type="term" value="F:magnesium ion binding"/>
    <property type="evidence" value="ECO:0007669"/>
    <property type="project" value="UniProtKB-UniRule"/>
</dbReference>
<feature type="active site" evidence="13">
    <location>
        <position position="74"/>
    </location>
</feature>
<feature type="binding site" evidence="13">
    <location>
        <position position="74"/>
    </location>
    <ligand>
        <name>Mg(2+)</name>
        <dbReference type="ChEBI" id="CHEBI:18420"/>
        <label>2</label>
    </ligand>
</feature>
<organism evidence="14 15">
    <name type="scientific">Phycisphaera mikurensis (strain NBRC 102666 / KCTC 22515 / FYK2301M01)</name>
    <dbReference type="NCBI Taxonomy" id="1142394"/>
    <lineage>
        <taxon>Bacteria</taxon>
        <taxon>Pseudomonadati</taxon>
        <taxon>Planctomycetota</taxon>
        <taxon>Phycisphaerae</taxon>
        <taxon>Phycisphaerales</taxon>
        <taxon>Phycisphaeraceae</taxon>
        <taxon>Phycisphaera</taxon>
    </lineage>
</organism>
<evidence type="ECO:0000256" key="3">
    <source>
        <dbReference type="ARBA" id="ARBA00022722"/>
    </source>
</evidence>
<keyword evidence="11 13" id="KW-0234">DNA repair</keyword>
<dbReference type="InterPro" id="IPR002176">
    <property type="entry name" value="X-over_junc_endoDNase_RuvC"/>
</dbReference>
<evidence type="ECO:0000313" key="15">
    <source>
        <dbReference type="Proteomes" id="UP000007881"/>
    </source>
</evidence>
<keyword evidence="15" id="KW-1185">Reference proteome</keyword>
<keyword evidence="8 13" id="KW-0460">Magnesium</keyword>
<dbReference type="GO" id="GO:0048476">
    <property type="term" value="C:Holliday junction resolvase complex"/>
    <property type="evidence" value="ECO:0007669"/>
    <property type="project" value="UniProtKB-UniRule"/>
</dbReference>
<evidence type="ECO:0000256" key="9">
    <source>
        <dbReference type="ARBA" id="ARBA00023125"/>
    </source>
</evidence>
<dbReference type="GO" id="GO:0006310">
    <property type="term" value="P:DNA recombination"/>
    <property type="evidence" value="ECO:0007669"/>
    <property type="project" value="UniProtKB-UniRule"/>
</dbReference>
<dbReference type="FunFam" id="3.30.420.10:FF:000002">
    <property type="entry name" value="Crossover junction endodeoxyribonuclease RuvC"/>
    <property type="match status" value="1"/>
</dbReference>
<sequence length="167" mass="17348">MTADAVRILGIDPGLRLTGYAVVEAAPGRWDPALVEAGVIRLDADASVERRLVQLRDDVREVIAELRPGRGAVETLFAHVKHPRTAILMGHARGVILLELAAAGLPVGQLTATAVKKSLTGGGHASKGQVQRAVQSQLGLAAPPEPPDVADAIAIALCAGRRLATGR</sequence>
<dbReference type="EMBL" id="AP012338">
    <property type="protein sequence ID" value="BAM05191.1"/>
    <property type="molecule type" value="Genomic_DNA"/>
</dbReference>
<dbReference type="GO" id="GO:0005737">
    <property type="term" value="C:cytoplasm"/>
    <property type="evidence" value="ECO:0007669"/>
    <property type="project" value="UniProtKB-SubCell"/>
</dbReference>
<dbReference type="InterPro" id="IPR012337">
    <property type="entry name" value="RNaseH-like_sf"/>
</dbReference>
<proteinExistence type="inferred from homology"/>
<dbReference type="InterPro" id="IPR036397">
    <property type="entry name" value="RNaseH_sf"/>
</dbReference>
<feature type="binding site" evidence="13">
    <location>
        <position position="148"/>
    </location>
    <ligand>
        <name>Mg(2+)</name>
        <dbReference type="ChEBI" id="CHEBI:18420"/>
        <label>1</label>
    </ligand>
</feature>
<accession>I0IIV3</accession>
<evidence type="ECO:0000256" key="1">
    <source>
        <dbReference type="ARBA" id="ARBA00009518"/>
    </source>
</evidence>
<dbReference type="InterPro" id="IPR020563">
    <property type="entry name" value="X-over_junc_endoDNase_Mg_BS"/>
</dbReference>
<dbReference type="PANTHER" id="PTHR30194">
    <property type="entry name" value="CROSSOVER JUNCTION ENDODEOXYRIBONUCLEASE RUVC"/>
    <property type="match status" value="1"/>
</dbReference>
<dbReference type="PRINTS" id="PR00696">
    <property type="entry name" value="RSOLVASERUVC"/>
</dbReference>
<keyword evidence="9 13" id="KW-0238">DNA-binding</keyword>
<dbReference type="CDD" id="cd16962">
    <property type="entry name" value="RuvC"/>
    <property type="match status" value="1"/>
</dbReference>
<evidence type="ECO:0000256" key="6">
    <source>
        <dbReference type="ARBA" id="ARBA00022763"/>
    </source>
</evidence>
<keyword evidence="7 13" id="KW-0378">Hydrolase</keyword>
<keyword evidence="2 13" id="KW-0963">Cytoplasm</keyword>
<comment type="subcellular location">
    <subcellularLocation>
        <location evidence="13">Cytoplasm</location>
    </subcellularLocation>
</comment>
<dbReference type="PANTHER" id="PTHR30194:SF3">
    <property type="entry name" value="CROSSOVER JUNCTION ENDODEOXYRIBONUCLEASE RUVC"/>
    <property type="match status" value="1"/>
</dbReference>
<comment type="subunit">
    <text evidence="13">Homodimer which binds Holliday junction (HJ) DNA. The HJ becomes 2-fold symmetrical on binding to RuvC with unstacked arms; it has a different conformation from HJ DNA in complex with RuvA. In the full resolvosome a probable DNA-RuvA(4)-RuvB(12)-RuvC(2) complex forms which resolves the HJ.</text>
</comment>
<dbReference type="GO" id="GO:0003677">
    <property type="term" value="F:DNA binding"/>
    <property type="evidence" value="ECO:0007669"/>
    <property type="project" value="UniProtKB-KW"/>
</dbReference>
<evidence type="ECO:0000256" key="2">
    <source>
        <dbReference type="ARBA" id="ARBA00022490"/>
    </source>
</evidence>
<reference evidence="14 15" key="1">
    <citation type="submission" date="2012-02" db="EMBL/GenBank/DDBJ databases">
        <title>Complete genome sequence of Phycisphaera mikurensis NBRC 102666.</title>
        <authorList>
            <person name="Ankai A."/>
            <person name="Hosoyama A."/>
            <person name="Terui Y."/>
            <person name="Sekine M."/>
            <person name="Fukai R."/>
            <person name="Kato Y."/>
            <person name="Nakamura S."/>
            <person name="Yamada-Narita S."/>
            <person name="Kawakoshi A."/>
            <person name="Fukunaga Y."/>
            <person name="Yamazaki S."/>
            <person name="Fujita N."/>
        </authorList>
    </citation>
    <scope>NUCLEOTIDE SEQUENCE [LARGE SCALE GENOMIC DNA]</scope>
    <source>
        <strain evidence="15">NBRC 102666 / KCTC 22515 / FYK2301M01</strain>
    </source>
</reference>
<dbReference type="KEGG" id="phm:PSMK_30320"/>
<evidence type="ECO:0000313" key="14">
    <source>
        <dbReference type="EMBL" id="BAM05191.1"/>
    </source>
</evidence>
<feature type="binding site" evidence="13">
    <location>
        <position position="12"/>
    </location>
    <ligand>
        <name>Mg(2+)</name>
        <dbReference type="ChEBI" id="CHEBI:18420"/>
        <label>1</label>
    </ligand>
</feature>
<comment type="function">
    <text evidence="13">The RuvA-RuvB-RuvC complex processes Holliday junction (HJ) DNA during genetic recombination and DNA repair. Endonuclease that resolves HJ intermediates. Cleaves cruciform DNA by making single-stranded nicks across the HJ at symmetrical positions within the homologous arms, yielding a 5'-phosphate and a 3'-hydroxyl group; requires a central core of homology in the junction. The consensus cleavage sequence is 5'-(A/T)TT(C/G)-3'. Cleavage occurs on the 3'-side of the TT dinucleotide at the point of strand exchange. HJ branch migration catalyzed by RuvA-RuvB allows RuvC to scan DNA until it finds its consensus sequence, where it cleaves and resolves the cruciform DNA.</text>
</comment>
<comment type="catalytic activity">
    <reaction evidence="12 13">
        <text>Endonucleolytic cleavage at a junction such as a reciprocal single-stranded crossover between two homologous DNA duplexes (Holliday junction).</text>
        <dbReference type="EC" id="3.1.21.10"/>
    </reaction>
</comment>
<dbReference type="AlphaFoldDB" id="I0IIV3"/>
<evidence type="ECO:0000256" key="7">
    <source>
        <dbReference type="ARBA" id="ARBA00022801"/>
    </source>
</evidence>
<keyword evidence="3 13" id="KW-0540">Nuclease</keyword>
<evidence type="ECO:0000256" key="10">
    <source>
        <dbReference type="ARBA" id="ARBA00023172"/>
    </source>
</evidence>
<evidence type="ECO:0000256" key="5">
    <source>
        <dbReference type="ARBA" id="ARBA00022759"/>
    </source>
</evidence>
<evidence type="ECO:0000256" key="8">
    <source>
        <dbReference type="ARBA" id="ARBA00022842"/>
    </source>
</evidence>
<keyword evidence="6 13" id="KW-0227">DNA damage</keyword>
<keyword evidence="10 13" id="KW-0233">DNA recombination</keyword>
<dbReference type="PROSITE" id="PS01321">
    <property type="entry name" value="RUVC"/>
    <property type="match status" value="1"/>
</dbReference>
<dbReference type="EC" id="3.1.21.10" evidence="13"/>
<protein>
    <recommendedName>
        <fullName evidence="13">Crossover junction endodeoxyribonuclease RuvC</fullName>
        <ecNumber evidence="13">3.1.21.10</ecNumber>
    </recommendedName>
    <alternativeName>
        <fullName evidence="13">Holliday junction nuclease RuvC</fullName>
    </alternativeName>
    <alternativeName>
        <fullName evidence="13">Holliday junction resolvase RuvC</fullName>
    </alternativeName>
</protein>
<comment type="cofactor">
    <cofactor evidence="13">
        <name>Mg(2+)</name>
        <dbReference type="ChEBI" id="CHEBI:18420"/>
    </cofactor>
    <text evidence="13">Binds 2 Mg(2+) ion per subunit.</text>
</comment>
<feature type="active site" evidence="13">
    <location>
        <position position="148"/>
    </location>
</feature>
<dbReference type="RefSeq" id="WP_014438396.1">
    <property type="nucleotide sequence ID" value="NC_017080.1"/>
</dbReference>
<name>I0IIV3_PHYMF</name>
<comment type="similarity">
    <text evidence="1 13">Belongs to the RuvC family.</text>
</comment>
<keyword evidence="4 13" id="KW-0479">Metal-binding</keyword>
<evidence type="ECO:0000256" key="13">
    <source>
        <dbReference type="HAMAP-Rule" id="MF_00034"/>
    </source>
</evidence>
<dbReference type="Proteomes" id="UP000007881">
    <property type="component" value="Chromosome"/>
</dbReference>
<keyword evidence="5 13" id="KW-0255">Endonuclease</keyword>
<gene>
    <name evidence="13 14" type="primary">ruvC</name>
    <name evidence="14" type="ordered locus">PSMK_30320</name>
</gene>
<dbReference type="HOGENOM" id="CLU_091257_3_1_0"/>
<evidence type="ECO:0000256" key="11">
    <source>
        <dbReference type="ARBA" id="ARBA00023204"/>
    </source>
</evidence>
<dbReference type="eggNOG" id="COG0817">
    <property type="taxonomic scope" value="Bacteria"/>
</dbReference>
<dbReference type="SUPFAM" id="SSF53098">
    <property type="entry name" value="Ribonuclease H-like"/>
    <property type="match status" value="1"/>
</dbReference>
<dbReference type="HAMAP" id="MF_00034">
    <property type="entry name" value="RuvC"/>
    <property type="match status" value="1"/>
</dbReference>
<evidence type="ECO:0000256" key="4">
    <source>
        <dbReference type="ARBA" id="ARBA00022723"/>
    </source>
</evidence>
<dbReference type="STRING" id="1142394.PSMK_30320"/>
<dbReference type="Pfam" id="PF02075">
    <property type="entry name" value="RuvC"/>
    <property type="match status" value="1"/>
</dbReference>